<comment type="caution">
    <text evidence="1">The sequence shown here is derived from an EMBL/GenBank/DDBJ whole genome shotgun (WGS) entry which is preliminary data.</text>
</comment>
<proteinExistence type="predicted"/>
<protein>
    <submittedName>
        <fullName evidence="1">Uncharacterized protein</fullName>
    </submittedName>
</protein>
<evidence type="ECO:0000313" key="2">
    <source>
        <dbReference type="Proteomes" id="UP000216478"/>
    </source>
</evidence>
<reference evidence="1 2" key="1">
    <citation type="submission" date="2017-07" db="EMBL/GenBank/DDBJ databases">
        <title>Phylogenetic study on the rhizospheric bacterium Ochrobactrum sp. A44.</title>
        <authorList>
            <person name="Krzyzanowska D.M."/>
            <person name="Ossowicki A."/>
            <person name="Rajewska M."/>
            <person name="Maciag T."/>
            <person name="Kaczynski Z."/>
            <person name="Czerwicka M."/>
            <person name="Jafra S."/>
        </authorList>
    </citation>
    <scope>NUCLEOTIDE SEQUENCE [LARGE SCALE GENOMIC DNA]</scope>
    <source>
        <strain evidence="1 2">OgA9a</strain>
    </source>
</reference>
<keyword evidence="2" id="KW-1185">Reference proteome</keyword>
<accession>A0A256FNH5</accession>
<dbReference type="AlphaFoldDB" id="A0A256FNH5"/>
<organism evidence="1 2">
    <name type="scientific">Brucella grignonensis</name>
    <dbReference type="NCBI Taxonomy" id="94627"/>
    <lineage>
        <taxon>Bacteria</taxon>
        <taxon>Pseudomonadati</taxon>
        <taxon>Pseudomonadota</taxon>
        <taxon>Alphaproteobacteria</taxon>
        <taxon>Hyphomicrobiales</taxon>
        <taxon>Brucellaceae</taxon>
        <taxon>Brucella/Ochrobactrum group</taxon>
        <taxon>Brucella</taxon>
    </lineage>
</organism>
<dbReference type="EMBL" id="NNRL01000151">
    <property type="protein sequence ID" value="OYR16310.1"/>
    <property type="molecule type" value="Genomic_DNA"/>
</dbReference>
<dbReference type="Proteomes" id="UP000216478">
    <property type="component" value="Unassembled WGS sequence"/>
</dbReference>
<evidence type="ECO:0000313" key="1">
    <source>
        <dbReference type="EMBL" id="OYR16310.1"/>
    </source>
</evidence>
<sequence length="57" mass="6742">MKRFIDNNRDFVAPPPNFVDFTEAMVSFPCHITAPELLDKTIISCYVLQMNRFIFRM</sequence>
<gene>
    <name evidence="1" type="ORF">CEV33_4319</name>
</gene>
<name>A0A256FNH5_9HYPH</name>